<dbReference type="PANTHER" id="PTHR46601:SF1">
    <property type="entry name" value="ADF-H DOMAIN-CONTAINING PROTEIN"/>
    <property type="match status" value="1"/>
</dbReference>
<evidence type="ECO:0000313" key="1">
    <source>
        <dbReference type="EMBL" id="KAA6389573.1"/>
    </source>
</evidence>
<dbReference type="PANTHER" id="PTHR46601">
    <property type="entry name" value="ULP_PROTEASE DOMAIN-CONTAINING PROTEIN"/>
    <property type="match status" value="1"/>
</dbReference>
<dbReference type="EMBL" id="SNRW01003535">
    <property type="protein sequence ID" value="KAA6389573.1"/>
    <property type="molecule type" value="Genomic_DNA"/>
</dbReference>
<feature type="non-terminal residue" evidence="1">
    <location>
        <position position="1"/>
    </location>
</feature>
<name>A0A5J4W4U4_9EUKA</name>
<gene>
    <name evidence="1" type="ORF">EZS28_014899</name>
</gene>
<proteinExistence type="predicted"/>
<dbReference type="Proteomes" id="UP000324800">
    <property type="component" value="Unassembled WGS sequence"/>
</dbReference>
<protein>
    <submittedName>
        <fullName evidence="1">Uncharacterized protein</fullName>
    </submittedName>
</protein>
<sequence>TNHATEIYNTADKQEAANADIVILHAILHSQKFKRIRTYIEQALHAELFKEHQNLVQLYQQSSKRTQTALLSCLAQQTSFVQLNSMNYIVTRNQFQQAQARARREEFGIQGEQKVVPENPPLKDSQFIQYDVETIIIIEFQEDEQDEECIKDITYFLQRRNWNIMRPSCRADECEQCVRLDFLKIKQKFWKLTEAEVKEMEILEEHKRQAAIQYDAYKYSISNVAAGMIVFVLDFGENFHIPYQHVATGEIYFNHVNVTFLNIVAFTNRLGLIGCQSFNFLSLTVNKDTQQVVESLKQLIEIQLFVGISKVVFISDCGPHFRSKEFIQFIFGSLTIPFSKLEIHFILFVERHGKSICDRDIGESKRLLKAFLPATGIETIEDLKKWLEHSTRSCKIKKRFFIKVDQKNYHESSINYVGVRSNLYYLRSAEGTPVYASPFQVTISSNTCSTKAIEDKHSDNKHYDEDYQLQKKFLNDLRLGY</sequence>
<comment type="caution">
    <text evidence="1">The sequence shown here is derived from an EMBL/GenBank/DDBJ whole genome shotgun (WGS) entry which is preliminary data.</text>
</comment>
<dbReference type="AlphaFoldDB" id="A0A5J4W4U4"/>
<reference evidence="1 2" key="1">
    <citation type="submission" date="2019-03" db="EMBL/GenBank/DDBJ databases">
        <title>Single cell metagenomics reveals metabolic interactions within the superorganism composed of flagellate Streblomastix strix and complex community of Bacteroidetes bacteria on its surface.</title>
        <authorList>
            <person name="Treitli S.C."/>
            <person name="Kolisko M."/>
            <person name="Husnik F."/>
            <person name="Keeling P."/>
            <person name="Hampl V."/>
        </authorList>
    </citation>
    <scope>NUCLEOTIDE SEQUENCE [LARGE SCALE GENOMIC DNA]</scope>
    <source>
        <strain evidence="1">ST1C</strain>
    </source>
</reference>
<accession>A0A5J4W4U4</accession>
<organism evidence="1 2">
    <name type="scientific">Streblomastix strix</name>
    <dbReference type="NCBI Taxonomy" id="222440"/>
    <lineage>
        <taxon>Eukaryota</taxon>
        <taxon>Metamonada</taxon>
        <taxon>Preaxostyla</taxon>
        <taxon>Oxymonadida</taxon>
        <taxon>Streblomastigidae</taxon>
        <taxon>Streblomastix</taxon>
    </lineage>
</organism>
<evidence type="ECO:0000313" key="2">
    <source>
        <dbReference type="Proteomes" id="UP000324800"/>
    </source>
</evidence>